<organism evidence="6 7">
    <name type="scientific">Hoeflea algicola</name>
    <dbReference type="NCBI Taxonomy" id="2983763"/>
    <lineage>
        <taxon>Bacteria</taxon>
        <taxon>Pseudomonadati</taxon>
        <taxon>Pseudomonadota</taxon>
        <taxon>Alphaproteobacteria</taxon>
        <taxon>Hyphomicrobiales</taxon>
        <taxon>Rhizobiaceae</taxon>
        <taxon>Hoeflea</taxon>
    </lineage>
</organism>
<reference evidence="6" key="1">
    <citation type="submission" date="2022-10" db="EMBL/GenBank/DDBJ databases">
        <title>Hoeflea sp. G2-23, isolated from marine algae.</title>
        <authorList>
            <person name="Kristyanto S."/>
            <person name="Kim J.M."/>
            <person name="Jeon C.O."/>
        </authorList>
    </citation>
    <scope>NUCLEOTIDE SEQUENCE</scope>
    <source>
        <strain evidence="6">G2-23</strain>
    </source>
</reference>
<comment type="similarity">
    <text evidence="1">Belongs to the metallo-beta-lactamase superfamily.</text>
</comment>
<keyword evidence="7" id="KW-1185">Reference proteome</keyword>
<dbReference type="EMBL" id="JAOVZR010000001">
    <property type="protein sequence ID" value="MCY0147489.1"/>
    <property type="molecule type" value="Genomic_DNA"/>
</dbReference>
<feature type="domain" description="Metallo-beta-lactamase" evidence="5">
    <location>
        <begin position="82"/>
        <end position="286"/>
    </location>
</feature>
<dbReference type="CDD" id="cd07720">
    <property type="entry name" value="OPHC2-like_MBL-fold"/>
    <property type="match status" value="1"/>
</dbReference>
<comment type="caution">
    <text evidence="6">The sequence shown here is derived from an EMBL/GenBank/DDBJ whole genome shotgun (WGS) entry which is preliminary data.</text>
</comment>
<dbReference type="Proteomes" id="UP001073227">
    <property type="component" value="Unassembled WGS sequence"/>
</dbReference>
<dbReference type="InterPro" id="IPR006311">
    <property type="entry name" value="TAT_signal"/>
</dbReference>
<accession>A0ABT3Z6U5</accession>
<protein>
    <submittedName>
        <fullName evidence="6">MBL fold metallo-hydrolase</fullName>
    </submittedName>
</protein>
<evidence type="ECO:0000256" key="4">
    <source>
        <dbReference type="ARBA" id="ARBA00022833"/>
    </source>
</evidence>
<keyword evidence="3" id="KW-0378">Hydrolase</keyword>
<name>A0ABT3Z6U5_9HYPH</name>
<dbReference type="PROSITE" id="PS51318">
    <property type="entry name" value="TAT"/>
    <property type="match status" value="1"/>
</dbReference>
<dbReference type="PANTHER" id="PTHR42978">
    <property type="entry name" value="QUORUM-QUENCHING LACTONASE YTNP-RELATED-RELATED"/>
    <property type="match status" value="1"/>
</dbReference>
<dbReference type="RefSeq" id="WP_267656113.1">
    <property type="nucleotide sequence ID" value="NZ_JAOVZR010000001.1"/>
</dbReference>
<dbReference type="InterPro" id="IPR036866">
    <property type="entry name" value="RibonucZ/Hydroxyglut_hydro"/>
</dbReference>
<dbReference type="SUPFAM" id="SSF56281">
    <property type="entry name" value="Metallo-hydrolase/oxidoreductase"/>
    <property type="match status" value="1"/>
</dbReference>
<evidence type="ECO:0000313" key="7">
    <source>
        <dbReference type="Proteomes" id="UP001073227"/>
    </source>
</evidence>
<keyword evidence="2" id="KW-0479">Metal-binding</keyword>
<dbReference type="Gene3D" id="3.60.15.10">
    <property type="entry name" value="Ribonuclease Z/Hydroxyacylglutathione hydrolase-like"/>
    <property type="match status" value="1"/>
</dbReference>
<keyword evidence="4" id="KW-0862">Zinc</keyword>
<dbReference type="PANTHER" id="PTHR42978:SF6">
    <property type="entry name" value="QUORUM-QUENCHING LACTONASE YTNP-RELATED"/>
    <property type="match status" value="1"/>
</dbReference>
<gene>
    <name evidence="6" type="ORF">OEG84_07115</name>
</gene>
<dbReference type="SMART" id="SM00849">
    <property type="entry name" value="Lactamase_B"/>
    <property type="match status" value="1"/>
</dbReference>
<dbReference type="InterPro" id="IPR001279">
    <property type="entry name" value="Metallo-B-lactamas"/>
</dbReference>
<evidence type="ECO:0000256" key="3">
    <source>
        <dbReference type="ARBA" id="ARBA00022801"/>
    </source>
</evidence>
<evidence type="ECO:0000313" key="6">
    <source>
        <dbReference type="EMBL" id="MCY0147489.1"/>
    </source>
</evidence>
<evidence type="ECO:0000256" key="2">
    <source>
        <dbReference type="ARBA" id="ARBA00022723"/>
    </source>
</evidence>
<sequence length="308" mass="33024">MVSPRLTRRNVLKAGVAGAGLVMAPLALWPARAFEIGTGVLTTISDGNLVLPLSFSYPDAPQDELLALLEANDQPTDSLMPDCNVPILKTGDRTILFDAGSGANFMPSAGSLINNMTQAGFDPAEVTDVVFTHGHPDHLWGVVDDFDELTFANAAYHMGRAEWDFWRDPGTVDAMPEARKTFAVGAQNRLAFLEERINLFEAGAEVLSGVEAVDTAGHTPGHMSFLLHGGAEPVLIAGDAITHFAVSFMHPSWPSGSDQDPEMGIATRTKLLDRLAGDKALLTAYHLPEPGKGRVERDGTAYRFVASD</sequence>
<evidence type="ECO:0000256" key="1">
    <source>
        <dbReference type="ARBA" id="ARBA00007749"/>
    </source>
</evidence>
<proteinExistence type="inferred from homology"/>
<evidence type="ECO:0000259" key="5">
    <source>
        <dbReference type="SMART" id="SM00849"/>
    </source>
</evidence>
<dbReference type="InterPro" id="IPR051013">
    <property type="entry name" value="MBL_superfamily_lactonases"/>
</dbReference>
<dbReference type="Pfam" id="PF00753">
    <property type="entry name" value="Lactamase_B"/>
    <property type="match status" value="1"/>
</dbReference>